<accession>A0A090EZX1</accession>
<name>A0A090EZX1_MESPL</name>
<evidence type="ECO:0000313" key="2">
    <source>
        <dbReference type="EMBL" id="CDX12640.1"/>
    </source>
</evidence>
<feature type="domain" description="T6SS Transcription factor RovC-like DNA binding" evidence="1">
    <location>
        <begin position="71"/>
        <end position="159"/>
    </location>
</feature>
<dbReference type="Proteomes" id="UP000045285">
    <property type="component" value="Unassembled WGS sequence"/>
</dbReference>
<reference evidence="3" key="1">
    <citation type="submission" date="2014-08" db="EMBL/GenBank/DDBJ databases">
        <authorList>
            <person name="Moulin L."/>
        </authorList>
    </citation>
    <scope>NUCLEOTIDE SEQUENCE [LARGE SCALE GENOMIC DNA]</scope>
</reference>
<dbReference type="EMBL" id="CCMZ01000004">
    <property type="protein sequence ID" value="CDX12640.1"/>
    <property type="molecule type" value="Genomic_DNA"/>
</dbReference>
<organism evidence="2 3">
    <name type="scientific">Mesorhizobium plurifarium</name>
    <dbReference type="NCBI Taxonomy" id="69974"/>
    <lineage>
        <taxon>Bacteria</taxon>
        <taxon>Pseudomonadati</taxon>
        <taxon>Pseudomonadota</taxon>
        <taxon>Alphaproteobacteria</taxon>
        <taxon>Hyphomicrobiales</taxon>
        <taxon>Phyllobacteriaceae</taxon>
        <taxon>Mesorhizobium</taxon>
    </lineage>
</organism>
<sequence>MPDYDAFDLSNVASHVSILLSADGRRDILFTDGLRNLQLAVVGANLLKPARLTANVLWPPAEVKQRLAGLECLNALRSTGRLPPRFFPAEPRGARLRWVLRALDGSLAGASHREIGISLFGKARVDQDWADPGDHLRDIVRRAIKRGRSLMNAGYRRFLL</sequence>
<gene>
    <name evidence="2" type="ORF">MPL3356_120087</name>
</gene>
<dbReference type="AlphaFoldDB" id="A0A090EZX1"/>
<dbReference type="Pfam" id="PF10074">
    <property type="entry name" value="RovC_DNA-bd"/>
    <property type="match status" value="1"/>
</dbReference>
<proteinExistence type="predicted"/>
<protein>
    <recommendedName>
        <fullName evidence="1">T6SS Transcription factor RovC-like DNA binding domain-containing protein</fullName>
    </recommendedName>
</protein>
<evidence type="ECO:0000259" key="1">
    <source>
        <dbReference type="Pfam" id="PF10074"/>
    </source>
</evidence>
<evidence type="ECO:0000313" key="3">
    <source>
        <dbReference type="Proteomes" id="UP000045285"/>
    </source>
</evidence>
<dbReference type="InterPro" id="IPR018754">
    <property type="entry name" value="RovC-like_DNA-bd"/>
</dbReference>
<keyword evidence="3" id="KW-1185">Reference proteome</keyword>